<dbReference type="Proteomes" id="UP000249390">
    <property type="component" value="Unassembled WGS sequence"/>
</dbReference>
<sequence length="118" mass="13769">MPFFPCIPCPSPAKQTTCYTQKKAQSKLQVNFLVSPKTRKQWFNSKPFFALDFTKFVVMFLYRSSLVEGISKGRKGLCFTNLYSFHPDAFLPTLVFAHISRKRNSIREMIIMPLFIYI</sequence>
<reference evidence="1 2" key="1">
    <citation type="submission" date="2018-06" db="EMBL/GenBank/DDBJ databases">
        <title>The Genome of Cuscuta australis (Dodder) Provides Insight into the Evolution of Plant Parasitism.</title>
        <authorList>
            <person name="Liu H."/>
        </authorList>
    </citation>
    <scope>NUCLEOTIDE SEQUENCE [LARGE SCALE GENOMIC DNA]</scope>
    <source>
        <strain evidence="2">cv. Yunnan</strain>
        <tissue evidence="1">Vines</tissue>
    </source>
</reference>
<comment type="caution">
    <text evidence="1">The sequence shown here is derived from an EMBL/GenBank/DDBJ whole genome shotgun (WGS) entry which is preliminary data.</text>
</comment>
<organism evidence="1 2">
    <name type="scientific">Cuscuta australis</name>
    <dbReference type="NCBI Taxonomy" id="267555"/>
    <lineage>
        <taxon>Eukaryota</taxon>
        <taxon>Viridiplantae</taxon>
        <taxon>Streptophyta</taxon>
        <taxon>Embryophyta</taxon>
        <taxon>Tracheophyta</taxon>
        <taxon>Spermatophyta</taxon>
        <taxon>Magnoliopsida</taxon>
        <taxon>eudicotyledons</taxon>
        <taxon>Gunneridae</taxon>
        <taxon>Pentapetalae</taxon>
        <taxon>asterids</taxon>
        <taxon>lamiids</taxon>
        <taxon>Solanales</taxon>
        <taxon>Convolvulaceae</taxon>
        <taxon>Cuscuteae</taxon>
        <taxon>Cuscuta</taxon>
        <taxon>Cuscuta subgen. Grammica</taxon>
        <taxon>Cuscuta sect. Cleistogrammica</taxon>
    </lineage>
</organism>
<dbReference type="AlphaFoldDB" id="A0A328D3L4"/>
<accession>A0A328D3L4</accession>
<evidence type="ECO:0000313" key="2">
    <source>
        <dbReference type="Proteomes" id="UP000249390"/>
    </source>
</evidence>
<name>A0A328D3L4_9ASTE</name>
<dbReference type="EMBL" id="NQVE01000209">
    <property type="protein sequence ID" value="RAL38483.1"/>
    <property type="molecule type" value="Genomic_DNA"/>
</dbReference>
<keyword evidence="2" id="KW-1185">Reference proteome</keyword>
<proteinExistence type="predicted"/>
<gene>
    <name evidence="1" type="ORF">DM860_002461</name>
</gene>
<evidence type="ECO:0000313" key="1">
    <source>
        <dbReference type="EMBL" id="RAL38483.1"/>
    </source>
</evidence>
<protein>
    <submittedName>
        <fullName evidence="1">Uncharacterized protein</fullName>
    </submittedName>
</protein>